<dbReference type="Pfam" id="PF08729">
    <property type="entry name" value="HUN"/>
    <property type="match status" value="1"/>
</dbReference>
<keyword evidence="1" id="KW-0597">Phosphoprotein</keyword>
<dbReference type="InterPro" id="IPR026947">
    <property type="entry name" value="UBN_middle_dom"/>
</dbReference>
<dbReference type="InterPro" id="IPR014840">
    <property type="entry name" value="HRD"/>
</dbReference>
<feature type="compositionally biased region" description="Acidic residues" evidence="2">
    <location>
        <begin position="217"/>
        <end position="226"/>
    </location>
</feature>
<feature type="compositionally biased region" description="Low complexity" evidence="2">
    <location>
        <begin position="34"/>
        <end position="46"/>
    </location>
</feature>
<evidence type="ECO:0000313" key="6">
    <source>
        <dbReference type="Proteomes" id="UP000059188"/>
    </source>
</evidence>
<evidence type="ECO:0008006" key="7">
    <source>
        <dbReference type="Google" id="ProtNLM"/>
    </source>
</evidence>
<sequence length="680" mass="74696">MASSDHEMVDLTHSPPPFASTPLKDTPRNAIVISSSLPTSRGSSPTAHSTPTRDRDILSLSSLLSRQHTDDDDATTDHDHDHDHDHDPVAIDPPTSASVTPQTTPVTAPTESVADPKPKKKKRRVSRSPSPPAPPPPMLTVRLEWSLAKPGTNEHNEAYAISVREMARESGQRHATPVPTRRMDDYSDDDGAKGDTSAVEGAGKEIKKKRRKRREEETEYDLSDAFIDDSDLQRDSRTHFAQTKQQGFYVSSGEVALVKDKTVPKPRKRVSNAPSKPLSKVAATKAAAQRAASSAANTSTAAANTSITTVGNLSTATAGNTSTLSVSTLVAALPQPQPMLTAGAPVYPRTPTPPSSGSQTHTAQSLPPISTPSNDPGFKPMSSFTSDASPMDGNTSLGMKRQRTETNGVGNVTAPVGGKKPRKTLVDTEPFSTALEDKLKELHEDIKTYSWENKAKFPPNLKPRLTAVALEALKLGEYNENFFNYLPKIFPYNRFTMLKLTRRLMFKDHSEILRKRGDELLVELKQLVDQGLPDQERLHADALKAWETKKASSLAKWQEEYTQAQANHVPQEQLPPKPDIPPPPKRYKWNDPIKENVWQQVCMCNELAALSNEAHGFDQNLAPKTSQQSLRKSLYQKIVGVFPEGWLTSNLISREVSEIKRKEKKVADAGTGDDEDEGHP</sequence>
<dbReference type="Pfam" id="PF14075">
    <property type="entry name" value="UBN_AB"/>
    <property type="match status" value="1"/>
</dbReference>
<feature type="compositionally biased region" description="Acidic residues" evidence="2">
    <location>
        <begin position="671"/>
        <end position="680"/>
    </location>
</feature>
<organism evidence="5 6">
    <name type="scientific">Thanatephorus cucumeris (strain AG1-IB / isolate 7/3/14)</name>
    <name type="common">Lettuce bottom rot fungus</name>
    <name type="synonym">Rhizoctonia solani</name>
    <dbReference type="NCBI Taxonomy" id="1108050"/>
    <lineage>
        <taxon>Eukaryota</taxon>
        <taxon>Fungi</taxon>
        <taxon>Dikarya</taxon>
        <taxon>Basidiomycota</taxon>
        <taxon>Agaricomycotina</taxon>
        <taxon>Agaricomycetes</taxon>
        <taxon>Cantharellales</taxon>
        <taxon>Ceratobasidiaceae</taxon>
        <taxon>Rhizoctonia</taxon>
        <taxon>Rhizoctonia solani AG-1</taxon>
    </lineage>
</organism>
<evidence type="ECO:0000256" key="1">
    <source>
        <dbReference type="ARBA" id="ARBA00022553"/>
    </source>
</evidence>
<dbReference type="AlphaFoldDB" id="A0A0B7FQI1"/>
<feature type="region of interest" description="Disordered" evidence="2">
    <location>
        <begin position="658"/>
        <end position="680"/>
    </location>
</feature>
<feature type="compositionally biased region" description="Basic and acidic residues" evidence="2">
    <location>
        <begin position="75"/>
        <end position="89"/>
    </location>
</feature>
<evidence type="ECO:0000313" key="5">
    <source>
        <dbReference type="EMBL" id="CEL59164.1"/>
    </source>
</evidence>
<name>A0A0B7FQI1_THACB</name>
<dbReference type="Proteomes" id="UP000059188">
    <property type="component" value="Unassembled WGS sequence"/>
</dbReference>
<proteinExistence type="predicted"/>
<feature type="domain" description="Ubinuclein middle" evidence="4">
    <location>
        <begin position="429"/>
        <end position="654"/>
    </location>
</feature>
<feature type="compositionally biased region" description="Low complexity" evidence="2">
    <location>
        <begin position="93"/>
        <end position="110"/>
    </location>
</feature>
<feature type="compositionally biased region" description="Pro residues" evidence="2">
    <location>
        <begin position="129"/>
        <end position="138"/>
    </location>
</feature>
<accession>A0A0B7FQI1</accession>
<feature type="region of interest" description="Disordered" evidence="2">
    <location>
        <begin position="1"/>
        <end position="226"/>
    </location>
</feature>
<feature type="domain" description="Hpc2-related" evidence="3">
    <location>
        <begin position="208"/>
        <end position="255"/>
    </location>
</feature>
<feature type="region of interest" description="Disordered" evidence="2">
    <location>
        <begin position="341"/>
        <end position="392"/>
    </location>
</feature>
<keyword evidence="6" id="KW-1185">Reference proteome</keyword>
<feature type="region of interest" description="Disordered" evidence="2">
    <location>
        <begin position="261"/>
        <end position="282"/>
    </location>
</feature>
<dbReference type="OrthoDB" id="5576775at2759"/>
<feature type="compositionally biased region" description="Basic and acidic residues" evidence="2">
    <location>
        <begin position="658"/>
        <end position="667"/>
    </location>
</feature>
<gene>
    <name evidence="5" type="ORF">RSOLAG1IB_09141</name>
</gene>
<feature type="compositionally biased region" description="Polar residues" evidence="2">
    <location>
        <begin position="355"/>
        <end position="374"/>
    </location>
</feature>
<feature type="compositionally biased region" description="Polar residues" evidence="2">
    <location>
        <begin position="382"/>
        <end position="392"/>
    </location>
</feature>
<reference evidence="5 6" key="1">
    <citation type="submission" date="2014-11" db="EMBL/GenBank/DDBJ databases">
        <authorList>
            <person name="Wibberg Daniel"/>
        </authorList>
    </citation>
    <scope>NUCLEOTIDE SEQUENCE [LARGE SCALE GENOMIC DNA]</scope>
    <source>
        <strain evidence="5">Rhizoctonia solani AG1-IB 7/3/14</strain>
    </source>
</reference>
<feature type="compositionally biased region" description="Basic and acidic residues" evidence="2">
    <location>
        <begin position="1"/>
        <end position="10"/>
    </location>
</feature>
<dbReference type="EMBL" id="LN679138">
    <property type="protein sequence ID" value="CEL59164.1"/>
    <property type="molecule type" value="Genomic_DNA"/>
</dbReference>
<evidence type="ECO:0000259" key="3">
    <source>
        <dbReference type="Pfam" id="PF08729"/>
    </source>
</evidence>
<protein>
    <recommendedName>
        <fullName evidence="7">Ubinuclein middle domain-containing protein</fullName>
    </recommendedName>
</protein>
<feature type="compositionally biased region" description="Basic and acidic residues" evidence="2">
    <location>
        <begin position="181"/>
        <end position="193"/>
    </location>
</feature>
<evidence type="ECO:0000259" key="4">
    <source>
        <dbReference type="Pfam" id="PF14075"/>
    </source>
</evidence>
<evidence type="ECO:0000256" key="2">
    <source>
        <dbReference type="SAM" id="MobiDB-lite"/>
    </source>
</evidence>
<dbReference type="STRING" id="1108050.A0A0B7FQI1"/>